<dbReference type="PRINTS" id="PR00195">
    <property type="entry name" value="DYNAMIN"/>
</dbReference>
<feature type="region of interest" description="Disordered" evidence="4">
    <location>
        <begin position="513"/>
        <end position="539"/>
    </location>
</feature>
<dbReference type="CDD" id="cd08771">
    <property type="entry name" value="DLP_1"/>
    <property type="match status" value="1"/>
</dbReference>
<dbReference type="InterPro" id="IPR003130">
    <property type="entry name" value="GED"/>
</dbReference>
<dbReference type="Gene3D" id="1.20.120.1240">
    <property type="entry name" value="Dynamin, middle domain"/>
    <property type="match status" value="1"/>
</dbReference>
<dbReference type="KEGG" id="tet:TTHERM_00160990"/>
<feature type="domain" description="GED" evidence="5">
    <location>
        <begin position="645"/>
        <end position="735"/>
    </location>
</feature>
<proteinExistence type="inferred from homology"/>
<feature type="compositionally biased region" description="Polar residues" evidence="4">
    <location>
        <begin position="581"/>
        <end position="593"/>
    </location>
</feature>
<evidence type="ECO:0000256" key="3">
    <source>
        <dbReference type="RuleBase" id="RU003932"/>
    </source>
</evidence>
<dbReference type="eggNOG" id="KOG0446">
    <property type="taxonomic scope" value="Eukaryota"/>
</dbReference>
<evidence type="ECO:0000259" key="5">
    <source>
        <dbReference type="PROSITE" id="PS51388"/>
    </source>
</evidence>
<dbReference type="GO" id="GO:0005874">
    <property type="term" value="C:microtubule"/>
    <property type="evidence" value="ECO:0007669"/>
    <property type="project" value="TreeGrafter"/>
</dbReference>
<dbReference type="InterPro" id="IPR001401">
    <property type="entry name" value="Dynamin_GTPase"/>
</dbReference>
<evidence type="ECO:0000259" key="6">
    <source>
        <dbReference type="PROSITE" id="PS51718"/>
    </source>
</evidence>
<dbReference type="AlphaFoldDB" id="Q22W33"/>
<dbReference type="Proteomes" id="UP000009168">
    <property type="component" value="Unassembled WGS sequence"/>
</dbReference>
<reference evidence="8" key="1">
    <citation type="journal article" date="2006" name="PLoS Biol.">
        <title>Macronuclear genome sequence of the ciliate Tetrahymena thermophila, a model eukaryote.</title>
        <authorList>
            <person name="Eisen J.A."/>
            <person name="Coyne R.S."/>
            <person name="Wu M."/>
            <person name="Wu D."/>
            <person name="Thiagarajan M."/>
            <person name="Wortman J.R."/>
            <person name="Badger J.H."/>
            <person name="Ren Q."/>
            <person name="Amedeo P."/>
            <person name="Jones K.M."/>
            <person name="Tallon L.J."/>
            <person name="Delcher A.L."/>
            <person name="Salzberg S.L."/>
            <person name="Silva J.C."/>
            <person name="Haas B.J."/>
            <person name="Majoros W.H."/>
            <person name="Farzad M."/>
            <person name="Carlton J.M."/>
            <person name="Smith R.K. Jr."/>
            <person name="Garg J."/>
            <person name="Pearlman R.E."/>
            <person name="Karrer K.M."/>
            <person name="Sun L."/>
            <person name="Manning G."/>
            <person name="Elde N.C."/>
            <person name="Turkewitz A.P."/>
            <person name="Asai D.J."/>
            <person name="Wilkes D.E."/>
            <person name="Wang Y."/>
            <person name="Cai H."/>
            <person name="Collins K."/>
            <person name="Stewart B.A."/>
            <person name="Lee S.R."/>
            <person name="Wilamowska K."/>
            <person name="Weinberg Z."/>
            <person name="Ruzzo W.L."/>
            <person name="Wloga D."/>
            <person name="Gaertig J."/>
            <person name="Frankel J."/>
            <person name="Tsao C.-C."/>
            <person name="Gorovsky M.A."/>
            <person name="Keeling P.J."/>
            <person name="Waller R.F."/>
            <person name="Patron N.J."/>
            <person name="Cherry J.M."/>
            <person name="Stover N.A."/>
            <person name="Krieger C.J."/>
            <person name="del Toro C."/>
            <person name="Ryder H.F."/>
            <person name="Williamson S.C."/>
            <person name="Barbeau R.A."/>
            <person name="Hamilton E.P."/>
            <person name="Orias E."/>
        </authorList>
    </citation>
    <scope>NUCLEOTIDE SEQUENCE [LARGE SCALE GENOMIC DNA]</scope>
    <source>
        <strain evidence="8">SB210</strain>
    </source>
</reference>
<sequence length="735" mass="84175">MDQLIPLINEIHNILHRTNLSNELRLPQIVVIGSQSSGKSSVLESIIGKDFLPRGKGIVTRRPIEIQLTNISSGEEYAEILDRKGEKVTDMEVLTKIIEDETEKVAGKQKGVSGVPLKIRFYSKNVVDLLLVDLPGITKNPVGDQPADIEQKLLEIVNPYIANPNSIILAISKGTDDLANSESLKLAREFDINGQRTIGVITQIDLQDFESENALNDITNKTYPLRLGYVGVVMRGQNQLKTKTIQEQIVDEAAFFENHSVYRKVADKMGIPYLIKTLNLIFMNHIKKCLPKIRENIIRLIQIKEDEIRQYGDFTYLEDKTSKGYLLLNLVSKFANNFNDLIHGKYLKSNNDELIGGARINYIFNNIFKKCVLEVDPFDQLSDEDIRTAIKSSNGIRSSLFVPEGAFENLVKQQVSRLYSPSIQCSHLVYEELRRVINLINIPEIERFDNLSNKIFEVMEDVLSRCLTPTDQMIKNLIEIELGYINTNHPDFVGGMSLIQTQSDNMIVNEEKAVQKSNNGQQNQDKNKQNNVNSSKIEEESEESESFWSWLPFQKSNKQTEMLDSKLKMMNLKKKNEDLKSQNSLSETQSIPDQQRKRNYDINKELNLDYSITNFGMYIPRQNLPPVPNVIRVSEKPSKKEATQTDMIKSLIVSYFNVVKKNINDSIPKTIISFLVNRALNICERELVNSIYHEELFDNLLSENTYILQNREETKQQLKVLRQCMNVINDLDAKF</sequence>
<dbReference type="EMBL" id="GG662820">
    <property type="protein sequence ID" value="EAR89584.2"/>
    <property type="molecule type" value="Genomic_DNA"/>
</dbReference>
<dbReference type="FunCoup" id="Q22W33">
    <property type="interactions" value="538"/>
</dbReference>
<evidence type="ECO:0000313" key="7">
    <source>
        <dbReference type="EMBL" id="EAR89584.2"/>
    </source>
</evidence>
<dbReference type="InterPro" id="IPR020850">
    <property type="entry name" value="GED_dom"/>
</dbReference>
<dbReference type="GO" id="GO:0005737">
    <property type="term" value="C:cytoplasm"/>
    <property type="evidence" value="ECO:0007669"/>
    <property type="project" value="TreeGrafter"/>
</dbReference>
<feature type="compositionally biased region" description="Low complexity" evidence="4">
    <location>
        <begin position="515"/>
        <end position="535"/>
    </location>
</feature>
<dbReference type="Gene3D" id="3.40.50.300">
    <property type="entry name" value="P-loop containing nucleotide triphosphate hydrolases"/>
    <property type="match status" value="1"/>
</dbReference>
<dbReference type="InterPro" id="IPR019762">
    <property type="entry name" value="Dynamin_GTPase_CS"/>
</dbReference>
<evidence type="ECO:0000256" key="1">
    <source>
        <dbReference type="ARBA" id="ARBA00022741"/>
    </source>
</evidence>
<keyword evidence="2 3" id="KW-0342">GTP-binding</keyword>
<dbReference type="SMART" id="SM00053">
    <property type="entry name" value="DYNc"/>
    <property type="match status" value="1"/>
</dbReference>
<feature type="region of interest" description="Disordered" evidence="4">
    <location>
        <begin position="576"/>
        <end position="596"/>
    </location>
</feature>
<feature type="domain" description="Dynamin-type G" evidence="6">
    <location>
        <begin position="23"/>
        <end position="291"/>
    </location>
</feature>
<organism evidence="7 8">
    <name type="scientific">Tetrahymena thermophila (strain SB210)</name>
    <dbReference type="NCBI Taxonomy" id="312017"/>
    <lineage>
        <taxon>Eukaryota</taxon>
        <taxon>Sar</taxon>
        <taxon>Alveolata</taxon>
        <taxon>Ciliophora</taxon>
        <taxon>Intramacronucleata</taxon>
        <taxon>Oligohymenophorea</taxon>
        <taxon>Hymenostomatida</taxon>
        <taxon>Tetrahymenina</taxon>
        <taxon>Tetrahymenidae</taxon>
        <taxon>Tetrahymena</taxon>
    </lineage>
</organism>
<dbReference type="InterPro" id="IPR045063">
    <property type="entry name" value="Dynamin_N"/>
</dbReference>
<gene>
    <name evidence="7" type="ORF">TTHERM_00160990</name>
</gene>
<keyword evidence="1 3" id="KW-0547">Nucleotide-binding</keyword>
<accession>Q22W33</accession>
<comment type="similarity">
    <text evidence="3">Belongs to the TRAFAC class dynamin-like GTPase superfamily. Dynamin/Fzo/YdjA family.</text>
</comment>
<dbReference type="HOGENOM" id="CLU_008964_5_2_1"/>
<name>Q22W33_TETTS</name>
<dbReference type="InterPro" id="IPR022812">
    <property type="entry name" value="Dynamin"/>
</dbReference>
<dbReference type="InterPro" id="IPR030381">
    <property type="entry name" value="G_DYNAMIN_dom"/>
</dbReference>
<dbReference type="GO" id="GO:0005525">
    <property type="term" value="F:GTP binding"/>
    <property type="evidence" value="ECO:0007669"/>
    <property type="project" value="UniProtKB-KW"/>
</dbReference>
<dbReference type="STRING" id="312017.Q22W33"/>
<dbReference type="PROSITE" id="PS51388">
    <property type="entry name" value="GED"/>
    <property type="match status" value="1"/>
</dbReference>
<dbReference type="GO" id="GO:0016020">
    <property type="term" value="C:membrane"/>
    <property type="evidence" value="ECO:0007669"/>
    <property type="project" value="TreeGrafter"/>
</dbReference>
<dbReference type="InterPro" id="IPR000375">
    <property type="entry name" value="Dynamin_stalk"/>
</dbReference>
<dbReference type="RefSeq" id="XP_001009829.2">
    <property type="nucleotide sequence ID" value="XM_001009829.2"/>
</dbReference>
<keyword evidence="8" id="KW-1185">Reference proteome</keyword>
<dbReference type="PROSITE" id="PS00410">
    <property type="entry name" value="G_DYNAMIN_1"/>
    <property type="match status" value="1"/>
</dbReference>
<dbReference type="Pfam" id="PF02212">
    <property type="entry name" value="GED"/>
    <property type="match status" value="1"/>
</dbReference>
<dbReference type="InterPro" id="IPR027417">
    <property type="entry name" value="P-loop_NTPase"/>
</dbReference>
<protein>
    <submittedName>
        <fullName evidence="7">Dynamin central region family protein</fullName>
    </submittedName>
</protein>
<dbReference type="Pfam" id="PF00350">
    <property type="entry name" value="Dynamin_N"/>
    <property type="match status" value="1"/>
</dbReference>
<dbReference type="PANTHER" id="PTHR11566">
    <property type="entry name" value="DYNAMIN"/>
    <property type="match status" value="1"/>
</dbReference>
<dbReference type="SMART" id="SM00302">
    <property type="entry name" value="GED"/>
    <property type="match status" value="1"/>
</dbReference>
<dbReference type="GO" id="GO:0003924">
    <property type="term" value="F:GTPase activity"/>
    <property type="evidence" value="ECO:0007669"/>
    <property type="project" value="InterPro"/>
</dbReference>
<dbReference type="PANTHER" id="PTHR11566:SF21">
    <property type="entry name" value="DYNAMIN RELATED PROTEIN 1, ISOFORM A"/>
    <property type="match status" value="1"/>
</dbReference>
<dbReference type="GO" id="GO:0008017">
    <property type="term" value="F:microtubule binding"/>
    <property type="evidence" value="ECO:0007669"/>
    <property type="project" value="TreeGrafter"/>
</dbReference>
<dbReference type="GeneID" id="7833965"/>
<dbReference type="OrthoDB" id="5061070at2759"/>
<dbReference type="SUPFAM" id="SSF52540">
    <property type="entry name" value="P-loop containing nucleoside triphosphate hydrolases"/>
    <property type="match status" value="1"/>
</dbReference>
<dbReference type="PROSITE" id="PS51718">
    <property type="entry name" value="G_DYNAMIN_2"/>
    <property type="match status" value="1"/>
</dbReference>
<evidence type="ECO:0000256" key="4">
    <source>
        <dbReference type="SAM" id="MobiDB-lite"/>
    </source>
</evidence>
<evidence type="ECO:0000313" key="8">
    <source>
        <dbReference type="Proteomes" id="UP000009168"/>
    </source>
</evidence>
<dbReference type="InParanoid" id="Q22W33"/>
<evidence type="ECO:0000256" key="2">
    <source>
        <dbReference type="ARBA" id="ARBA00023134"/>
    </source>
</evidence>
<dbReference type="Pfam" id="PF01031">
    <property type="entry name" value="Dynamin_M"/>
    <property type="match status" value="1"/>
</dbReference>